<dbReference type="AlphaFoldDB" id="A0A518ESN3"/>
<keyword evidence="3" id="KW-1185">Reference proteome</keyword>
<keyword evidence="1" id="KW-1133">Transmembrane helix</keyword>
<proteinExistence type="predicted"/>
<evidence type="ECO:0000313" key="2">
    <source>
        <dbReference type="EMBL" id="QDV07096.1"/>
    </source>
</evidence>
<reference evidence="2 3" key="1">
    <citation type="submission" date="2019-02" db="EMBL/GenBank/DDBJ databases">
        <title>Deep-cultivation of Planctomycetes and their phenomic and genomic characterization uncovers novel biology.</title>
        <authorList>
            <person name="Wiegand S."/>
            <person name="Jogler M."/>
            <person name="Boedeker C."/>
            <person name="Pinto D."/>
            <person name="Vollmers J."/>
            <person name="Rivas-Marin E."/>
            <person name="Kohn T."/>
            <person name="Peeters S.H."/>
            <person name="Heuer A."/>
            <person name="Rast P."/>
            <person name="Oberbeckmann S."/>
            <person name="Bunk B."/>
            <person name="Jeske O."/>
            <person name="Meyerdierks A."/>
            <person name="Storesund J.E."/>
            <person name="Kallscheuer N."/>
            <person name="Luecker S."/>
            <person name="Lage O.M."/>
            <person name="Pohl T."/>
            <person name="Merkel B.J."/>
            <person name="Hornburger P."/>
            <person name="Mueller R.-W."/>
            <person name="Bruemmer F."/>
            <person name="Labrenz M."/>
            <person name="Spormann A.M."/>
            <person name="Op den Camp H."/>
            <person name="Overmann J."/>
            <person name="Amann R."/>
            <person name="Jetten M.S.M."/>
            <person name="Mascher T."/>
            <person name="Medema M.H."/>
            <person name="Devos D.P."/>
            <person name="Kaster A.-K."/>
            <person name="Ovreas L."/>
            <person name="Rohde M."/>
            <person name="Galperin M.Y."/>
            <person name="Jogler C."/>
        </authorList>
    </citation>
    <scope>NUCLEOTIDE SEQUENCE [LARGE SCALE GENOMIC DNA]</scope>
    <source>
        <strain evidence="2 3">Poly30</strain>
    </source>
</reference>
<dbReference type="RefSeq" id="WP_145197860.1">
    <property type="nucleotide sequence ID" value="NZ_CP036434.1"/>
</dbReference>
<keyword evidence="1" id="KW-0472">Membrane</keyword>
<evidence type="ECO:0000256" key="1">
    <source>
        <dbReference type="SAM" id="Phobius"/>
    </source>
</evidence>
<gene>
    <name evidence="2" type="ORF">Poly30_26150</name>
</gene>
<dbReference type="EMBL" id="CP036434">
    <property type="protein sequence ID" value="QDV07096.1"/>
    <property type="molecule type" value="Genomic_DNA"/>
</dbReference>
<evidence type="ECO:0000313" key="3">
    <source>
        <dbReference type="Proteomes" id="UP000320390"/>
    </source>
</evidence>
<name>A0A518ESN3_9BACT</name>
<dbReference type="OrthoDB" id="5347798at2"/>
<protein>
    <submittedName>
        <fullName evidence="2">Uncharacterized protein</fullName>
    </submittedName>
</protein>
<keyword evidence="1" id="KW-0812">Transmembrane</keyword>
<organism evidence="2 3">
    <name type="scientific">Saltatorellus ferox</name>
    <dbReference type="NCBI Taxonomy" id="2528018"/>
    <lineage>
        <taxon>Bacteria</taxon>
        <taxon>Pseudomonadati</taxon>
        <taxon>Planctomycetota</taxon>
        <taxon>Planctomycetia</taxon>
        <taxon>Planctomycetia incertae sedis</taxon>
        <taxon>Saltatorellus</taxon>
    </lineage>
</organism>
<dbReference type="Proteomes" id="UP000320390">
    <property type="component" value="Chromosome"/>
</dbReference>
<feature type="transmembrane region" description="Helical" evidence="1">
    <location>
        <begin position="290"/>
        <end position="311"/>
    </location>
</feature>
<accession>A0A518ESN3</accession>
<sequence>MKSTRANVPEAPTRETLAEVKELLLRGERSRLDRLEKKGVSAEAIAHVLPDAILAREAQDDRIARALAPTVEAGLFRSARRDPQALADAIHPALGPAIRSMIQASLRQSLESLNVALENSLSPKGIGWRLEAARTGKTFSEVVLLKTLVFRVDQVLLVDRDSGLIMAEVHPPGLKTQDADMVAGMLSAIREFAADSFGASPDESPLEEIEFQDLTLILAQGPEAILALVVRGNPPRTLHERAVETVEALHVEYGPEMNAFDGEAEALAPIHPLLEDLLEQEARKRRPNPWIRLIPLLAAVGFVALGSWAMARSFLANRDLGRAEEALRRTPGVIVTEADLDGGDIVVRGLADPLVKDPERIARAALGRSKRGVRLEFGPFTSLDEAIVLQRLRKLVSIPAGVGMDLRQGRLRLSGLDPAACEDAAAALRALRLELLGIESVIVRS</sequence>